<dbReference type="RefSeq" id="WP_394838726.1">
    <property type="nucleotide sequence ID" value="NZ_CP089929.1"/>
</dbReference>
<evidence type="ECO:0000313" key="3">
    <source>
        <dbReference type="Proteomes" id="UP001374803"/>
    </source>
</evidence>
<sequence>MTRTVLPWLLLDAVLLAVILLAIRSNHPAAKPALQPVAFQPESRHYVP</sequence>
<feature type="transmembrane region" description="Helical" evidence="1">
    <location>
        <begin position="6"/>
        <end position="23"/>
    </location>
</feature>
<organism evidence="2 3">
    <name type="scientific">Pendulispora rubella</name>
    <dbReference type="NCBI Taxonomy" id="2741070"/>
    <lineage>
        <taxon>Bacteria</taxon>
        <taxon>Pseudomonadati</taxon>
        <taxon>Myxococcota</taxon>
        <taxon>Myxococcia</taxon>
        <taxon>Myxococcales</taxon>
        <taxon>Sorangiineae</taxon>
        <taxon>Pendulisporaceae</taxon>
        <taxon>Pendulispora</taxon>
    </lineage>
</organism>
<name>A0ABZ2LDP8_9BACT</name>
<dbReference type="EMBL" id="CP089983">
    <property type="protein sequence ID" value="WXB09054.1"/>
    <property type="molecule type" value="Genomic_DNA"/>
</dbReference>
<keyword evidence="1" id="KW-1133">Transmembrane helix</keyword>
<gene>
    <name evidence="2" type="ORF">LVJ94_17695</name>
</gene>
<evidence type="ECO:0000313" key="2">
    <source>
        <dbReference type="EMBL" id="WXB09054.1"/>
    </source>
</evidence>
<protein>
    <submittedName>
        <fullName evidence="2">Uncharacterized protein</fullName>
    </submittedName>
</protein>
<keyword evidence="1" id="KW-0472">Membrane</keyword>
<evidence type="ECO:0000256" key="1">
    <source>
        <dbReference type="SAM" id="Phobius"/>
    </source>
</evidence>
<accession>A0ABZ2LDP8</accession>
<keyword evidence="3" id="KW-1185">Reference proteome</keyword>
<dbReference type="Proteomes" id="UP001374803">
    <property type="component" value="Chromosome"/>
</dbReference>
<keyword evidence="1" id="KW-0812">Transmembrane</keyword>
<proteinExistence type="predicted"/>
<reference evidence="2" key="1">
    <citation type="submission" date="2021-12" db="EMBL/GenBank/DDBJ databases">
        <title>Discovery of the Pendulisporaceae a myxobacterial family with distinct sporulation behavior and unique specialized metabolism.</title>
        <authorList>
            <person name="Garcia R."/>
            <person name="Popoff A."/>
            <person name="Bader C.D."/>
            <person name="Loehr J."/>
            <person name="Walesch S."/>
            <person name="Walt C."/>
            <person name="Boldt J."/>
            <person name="Bunk B."/>
            <person name="Haeckl F.J.F.P.J."/>
            <person name="Gunesch A.P."/>
            <person name="Birkelbach J."/>
            <person name="Nuebel U."/>
            <person name="Pietschmann T."/>
            <person name="Bach T."/>
            <person name="Mueller R."/>
        </authorList>
    </citation>
    <scope>NUCLEOTIDE SEQUENCE</scope>
    <source>
        <strain evidence="2">MSr11367</strain>
    </source>
</reference>